<accession>A0A8K0GGD5</accession>
<keyword evidence="8" id="KW-0964">Secreted</keyword>
<feature type="domain" description="Peptidase S1" evidence="9">
    <location>
        <begin position="96"/>
        <end position="250"/>
    </location>
</feature>
<dbReference type="InterPro" id="IPR001254">
    <property type="entry name" value="Trypsin_dom"/>
</dbReference>
<dbReference type="PROSITE" id="PS51888">
    <property type="entry name" value="CLIP"/>
    <property type="match status" value="1"/>
</dbReference>
<proteinExistence type="inferred from homology"/>
<dbReference type="Gene3D" id="2.40.10.10">
    <property type="entry name" value="Trypsin-like serine proteases"/>
    <property type="match status" value="2"/>
</dbReference>
<dbReference type="Proteomes" id="UP000801492">
    <property type="component" value="Unassembled WGS sequence"/>
</dbReference>
<keyword evidence="5" id="KW-1015">Disulfide bond</keyword>
<organism evidence="11 12">
    <name type="scientific">Ignelater luminosus</name>
    <name type="common">Cucubano</name>
    <name type="synonym">Pyrophorus luminosus</name>
    <dbReference type="NCBI Taxonomy" id="2038154"/>
    <lineage>
        <taxon>Eukaryota</taxon>
        <taxon>Metazoa</taxon>
        <taxon>Ecdysozoa</taxon>
        <taxon>Arthropoda</taxon>
        <taxon>Hexapoda</taxon>
        <taxon>Insecta</taxon>
        <taxon>Pterygota</taxon>
        <taxon>Neoptera</taxon>
        <taxon>Endopterygota</taxon>
        <taxon>Coleoptera</taxon>
        <taxon>Polyphaga</taxon>
        <taxon>Elateriformia</taxon>
        <taxon>Elateroidea</taxon>
        <taxon>Elateridae</taxon>
        <taxon>Agrypninae</taxon>
        <taxon>Pyrophorini</taxon>
        <taxon>Ignelater</taxon>
    </lineage>
</organism>
<evidence type="ECO:0000259" key="9">
    <source>
        <dbReference type="PROSITE" id="PS50240"/>
    </source>
</evidence>
<dbReference type="InterPro" id="IPR018114">
    <property type="entry name" value="TRYPSIN_HIS"/>
</dbReference>
<dbReference type="GO" id="GO:0006508">
    <property type="term" value="P:proteolysis"/>
    <property type="evidence" value="ECO:0007669"/>
    <property type="project" value="UniProtKB-KW"/>
</dbReference>
<evidence type="ECO:0000256" key="4">
    <source>
        <dbReference type="ARBA" id="ARBA00022825"/>
    </source>
</evidence>
<comment type="caution">
    <text evidence="11">The sequence shown here is derived from an EMBL/GenBank/DDBJ whole genome shotgun (WGS) entry which is preliminary data.</text>
</comment>
<dbReference type="InterPro" id="IPR009003">
    <property type="entry name" value="Peptidase_S1_PA"/>
</dbReference>
<dbReference type="EMBL" id="VTPC01004478">
    <property type="protein sequence ID" value="KAF2897103.1"/>
    <property type="molecule type" value="Genomic_DNA"/>
</dbReference>
<comment type="domain">
    <text evidence="8">The clip domain consists of 35-55 residues which are 'knitted' together usually by 3 conserved disulfide bonds forming a clip-like compact structure.</text>
</comment>
<evidence type="ECO:0000256" key="3">
    <source>
        <dbReference type="ARBA" id="ARBA00022801"/>
    </source>
</evidence>
<dbReference type="InterPro" id="IPR043504">
    <property type="entry name" value="Peptidase_S1_PA_chymotrypsin"/>
</dbReference>
<sequence length="250" mass="27542">LKCTTPSASAGTCIPVKKCQPIIDFIRKSSPLSPADVKILRSYQCIVDNPARVCCPDSNFVIPSSKNPNESPPDVTNHRNIGLLPVECGSVSSDRIVFGNKTSLFEYPWMVLLNYRLGKSEPDFGCGGTIINDWYILTAAHCLVSRPPLKLIGVRVGEHTINTDPDCEERFGDRYCATSVQDIDIAEVIPHPMFRSKTLENDIGLIRLANRMNSTVDSVKPICLPTTEDLRNTNFENTSVTVAGWGITET</sequence>
<dbReference type="EC" id="3.4.21.-" evidence="8"/>
<gene>
    <name evidence="11" type="ORF">ILUMI_09084</name>
</gene>
<evidence type="ECO:0000313" key="11">
    <source>
        <dbReference type="EMBL" id="KAF2897103.1"/>
    </source>
</evidence>
<evidence type="ECO:0000256" key="8">
    <source>
        <dbReference type="RuleBase" id="RU366078"/>
    </source>
</evidence>
<keyword evidence="4 8" id="KW-0720">Serine protease</keyword>
<dbReference type="Pfam" id="PF12032">
    <property type="entry name" value="CLIP"/>
    <property type="match status" value="1"/>
</dbReference>
<dbReference type="PANTHER" id="PTHR24258:SF144">
    <property type="entry name" value="GH14088P"/>
    <property type="match status" value="1"/>
</dbReference>
<dbReference type="PROSITE" id="PS00134">
    <property type="entry name" value="TRYPSIN_HIS"/>
    <property type="match status" value="1"/>
</dbReference>
<dbReference type="PROSITE" id="PS50240">
    <property type="entry name" value="TRYPSIN_DOM"/>
    <property type="match status" value="1"/>
</dbReference>
<dbReference type="GO" id="GO:0005576">
    <property type="term" value="C:extracellular region"/>
    <property type="evidence" value="ECO:0007669"/>
    <property type="project" value="UniProtKB-SubCell"/>
</dbReference>
<dbReference type="Gene3D" id="3.30.1640.30">
    <property type="match status" value="1"/>
</dbReference>
<feature type="non-terminal residue" evidence="11">
    <location>
        <position position="250"/>
    </location>
</feature>
<evidence type="ECO:0000256" key="1">
    <source>
        <dbReference type="ARBA" id="ARBA00022670"/>
    </source>
</evidence>
<evidence type="ECO:0000256" key="7">
    <source>
        <dbReference type="ARBA" id="ARBA00024195"/>
    </source>
</evidence>
<dbReference type="PANTHER" id="PTHR24258">
    <property type="entry name" value="SERINE PROTEASE-RELATED"/>
    <property type="match status" value="1"/>
</dbReference>
<dbReference type="PRINTS" id="PR00722">
    <property type="entry name" value="CHYMOTRYPSIN"/>
</dbReference>
<dbReference type="CDD" id="cd00190">
    <property type="entry name" value="Tryp_SPc"/>
    <property type="match status" value="1"/>
</dbReference>
<dbReference type="GO" id="GO:0004252">
    <property type="term" value="F:serine-type endopeptidase activity"/>
    <property type="evidence" value="ECO:0007669"/>
    <property type="project" value="UniProtKB-UniRule"/>
</dbReference>
<feature type="domain" description="Clip" evidence="10">
    <location>
        <begin position="2"/>
        <end position="55"/>
    </location>
</feature>
<evidence type="ECO:0000256" key="5">
    <source>
        <dbReference type="ARBA" id="ARBA00023157"/>
    </source>
</evidence>
<keyword evidence="1 8" id="KW-0645">Protease</keyword>
<dbReference type="InterPro" id="IPR038565">
    <property type="entry name" value="CLIP_sf"/>
</dbReference>
<comment type="similarity">
    <text evidence="7 8">Belongs to the peptidase S1 family. CLIP subfamily.</text>
</comment>
<dbReference type="SMART" id="SM00680">
    <property type="entry name" value="CLIP"/>
    <property type="match status" value="1"/>
</dbReference>
<keyword evidence="2" id="KW-0732">Signal</keyword>
<dbReference type="SUPFAM" id="SSF50494">
    <property type="entry name" value="Trypsin-like serine proteases"/>
    <property type="match status" value="1"/>
</dbReference>
<dbReference type="InterPro" id="IPR001314">
    <property type="entry name" value="Peptidase_S1A"/>
</dbReference>
<name>A0A8K0GGD5_IGNLU</name>
<comment type="subcellular location">
    <subcellularLocation>
        <location evidence="8">Secreted</location>
    </subcellularLocation>
</comment>
<evidence type="ECO:0000256" key="6">
    <source>
        <dbReference type="ARBA" id="ARBA00023180"/>
    </source>
</evidence>
<keyword evidence="12" id="KW-1185">Reference proteome</keyword>
<dbReference type="FunFam" id="2.40.10.10:FF:000028">
    <property type="entry name" value="Serine protease easter"/>
    <property type="match status" value="1"/>
</dbReference>
<feature type="non-terminal residue" evidence="11">
    <location>
        <position position="1"/>
    </location>
</feature>
<dbReference type="AlphaFoldDB" id="A0A8K0GGD5"/>
<evidence type="ECO:0000313" key="12">
    <source>
        <dbReference type="Proteomes" id="UP000801492"/>
    </source>
</evidence>
<dbReference type="OrthoDB" id="8250810at2759"/>
<dbReference type="SMART" id="SM00020">
    <property type="entry name" value="Tryp_SPc"/>
    <property type="match status" value="1"/>
</dbReference>
<keyword evidence="3 8" id="KW-0378">Hydrolase</keyword>
<reference evidence="11" key="1">
    <citation type="submission" date="2019-08" db="EMBL/GenBank/DDBJ databases">
        <title>The genome of the North American firefly Photinus pyralis.</title>
        <authorList>
            <consortium name="Photinus pyralis genome working group"/>
            <person name="Fallon T.R."/>
            <person name="Sander Lower S.E."/>
            <person name="Weng J.-K."/>
        </authorList>
    </citation>
    <scope>NUCLEOTIDE SEQUENCE</scope>
    <source>
        <strain evidence="11">TRF0915ILg1</strain>
        <tissue evidence="11">Whole body</tissue>
    </source>
</reference>
<keyword evidence="6" id="KW-0325">Glycoprotein</keyword>
<protein>
    <recommendedName>
        <fullName evidence="8">CLIP domain-containing serine protease</fullName>
        <ecNumber evidence="8">3.4.21.-</ecNumber>
    </recommendedName>
</protein>
<dbReference type="Pfam" id="PF00089">
    <property type="entry name" value="Trypsin"/>
    <property type="match status" value="1"/>
</dbReference>
<dbReference type="InterPro" id="IPR022700">
    <property type="entry name" value="CLIP"/>
</dbReference>
<evidence type="ECO:0000256" key="2">
    <source>
        <dbReference type="ARBA" id="ARBA00022729"/>
    </source>
</evidence>
<evidence type="ECO:0000259" key="10">
    <source>
        <dbReference type="PROSITE" id="PS51888"/>
    </source>
</evidence>